<dbReference type="AlphaFoldDB" id="A0A7R9J711"/>
<organism evidence="1">
    <name type="scientific">Timema californicum</name>
    <name type="common">California timema</name>
    <name type="synonym">Walking stick</name>
    <dbReference type="NCBI Taxonomy" id="61474"/>
    <lineage>
        <taxon>Eukaryota</taxon>
        <taxon>Metazoa</taxon>
        <taxon>Ecdysozoa</taxon>
        <taxon>Arthropoda</taxon>
        <taxon>Hexapoda</taxon>
        <taxon>Insecta</taxon>
        <taxon>Pterygota</taxon>
        <taxon>Neoptera</taxon>
        <taxon>Polyneoptera</taxon>
        <taxon>Phasmatodea</taxon>
        <taxon>Timematodea</taxon>
        <taxon>Timematoidea</taxon>
        <taxon>Timematidae</taxon>
        <taxon>Timema</taxon>
    </lineage>
</organism>
<evidence type="ECO:0000313" key="1">
    <source>
        <dbReference type="EMBL" id="CAD7573689.1"/>
    </source>
</evidence>
<gene>
    <name evidence="1" type="ORF">TCMB3V08_LOCUS6320</name>
</gene>
<name>A0A7R9J711_TIMCA</name>
<protein>
    <submittedName>
        <fullName evidence="1">(California timema) hypothetical protein</fullName>
    </submittedName>
</protein>
<sequence length="72" mass="8005">MDVKLQFQQNVINSKVFDNSRWTYTTSTRHDSATDCTPGDGDIGAQSRSSVLSGFSSIDYHSTSMQLSVHFL</sequence>
<dbReference type="EMBL" id="OE181779">
    <property type="protein sequence ID" value="CAD7573689.1"/>
    <property type="molecule type" value="Genomic_DNA"/>
</dbReference>
<reference evidence="1" key="1">
    <citation type="submission" date="2020-11" db="EMBL/GenBank/DDBJ databases">
        <authorList>
            <person name="Tran Van P."/>
        </authorList>
    </citation>
    <scope>NUCLEOTIDE SEQUENCE</scope>
</reference>
<proteinExistence type="predicted"/>
<accession>A0A7R9J711</accession>